<evidence type="ECO:0000256" key="1">
    <source>
        <dbReference type="ARBA" id="ARBA00004370"/>
    </source>
</evidence>
<feature type="transmembrane region" description="Helical" evidence="6">
    <location>
        <begin position="360"/>
        <end position="383"/>
    </location>
</feature>
<dbReference type="WBParaSite" id="Minc3s00075g03688">
    <property type="protein sequence ID" value="Minc3s00075g03688"/>
    <property type="gene ID" value="Minc3s00075g03688"/>
</dbReference>
<name>A0A914KSL3_MELIC</name>
<proteinExistence type="predicted"/>
<feature type="compositionally biased region" description="Low complexity" evidence="5">
    <location>
        <begin position="297"/>
        <end position="310"/>
    </location>
</feature>
<dbReference type="Proteomes" id="UP000887563">
    <property type="component" value="Unplaced"/>
</dbReference>
<evidence type="ECO:0000259" key="7">
    <source>
        <dbReference type="PROSITE" id="PS50262"/>
    </source>
</evidence>
<feature type="domain" description="G-protein coupled receptors family 1 profile" evidence="7">
    <location>
        <begin position="99"/>
        <end position="379"/>
    </location>
</feature>
<dbReference type="PANTHER" id="PTHR21643:SF6">
    <property type="entry name" value="G-PROTEIN COUPLED RECEPTORS FAMILY 1 PROFILE DOMAIN-CONTAINING PROTEIN"/>
    <property type="match status" value="1"/>
</dbReference>
<evidence type="ECO:0000256" key="6">
    <source>
        <dbReference type="SAM" id="Phobius"/>
    </source>
</evidence>
<dbReference type="PRINTS" id="PR00237">
    <property type="entry name" value="GPCRRHODOPSN"/>
</dbReference>
<dbReference type="GO" id="GO:0016020">
    <property type="term" value="C:membrane"/>
    <property type="evidence" value="ECO:0007669"/>
    <property type="project" value="UniProtKB-SubCell"/>
</dbReference>
<dbReference type="Pfam" id="PF00001">
    <property type="entry name" value="7tm_1"/>
    <property type="match status" value="1"/>
</dbReference>
<feature type="region of interest" description="Disordered" evidence="5">
    <location>
        <begin position="286"/>
        <end position="313"/>
    </location>
</feature>
<evidence type="ECO:0000313" key="9">
    <source>
        <dbReference type="WBParaSite" id="Minc3s00075g03688"/>
    </source>
</evidence>
<feature type="transmembrane region" description="Helical" evidence="6">
    <location>
        <begin position="246"/>
        <end position="271"/>
    </location>
</feature>
<accession>A0A914KSL3</accession>
<sequence length="427" mass="49026">MLMTISTLEGYSENNIKNNINIATTKTFISIPETSSSFPLIINSTRQNNLNLMDNQESSNNGEDQEEAGCTNSHIISAQTIISFTENMDAVMFVLTLFSSFLQLYVMFAALKHIKRKTSDKCLHVFLLSMTMADFLLTALCYPVELAPRAGLINKFPRFISALMHILCWIGLIVSSLSLVFLNLDKLIFFRFPLRYSTCFTRARAIYLALGCWFLSTAFVLFAWSTESFHCVDEDCVTLAIFPNRLYIYLPFMICVGVIPTITSLSVAIYIMKVVSEHRRQIKSQEHLLRTPRDNNSPTTVITSPSSPRPHSAMRSKMRTFYFIFMTTVFTAFTLLPYRFAGLQRSLNPQRTNECMTIFLYWLMMYLVYLNSMLNPLLTVSILPQYRMGFVRDVLLCQSLRTKRRMTDQRRNYYTSVAQRGSSDAAI</sequence>
<dbReference type="InterPro" id="IPR000276">
    <property type="entry name" value="GPCR_Rhodpsn"/>
</dbReference>
<dbReference type="InterPro" id="IPR039952">
    <property type="entry name" value="Aex-2"/>
</dbReference>
<dbReference type="AlphaFoldDB" id="A0A914KSL3"/>
<evidence type="ECO:0000256" key="3">
    <source>
        <dbReference type="ARBA" id="ARBA00022989"/>
    </source>
</evidence>
<dbReference type="InterPro" id="IPR017452">
    <property type="entry name" value="GPCR_Rhodpsn_7TM"/>
</dbReference>
<protein>
    <submittedName>
        <fullName evidence="9">G-protein coupled receptors family 1 profile domain-containing protein</fullName>
    </submittedName>
</protein>
<dbReference type="PROSITE" id="PS50262">
    <property type="entry name" value="G_PROTEIN_RECEP_F1_2"/>
    <property type="match status" value="1"/>
</dbReference>
<feature type="transmembrane region" description="Helical" evidence="6">
    <location>
        <begin position="321"/>
        <end position="340"/>
    </location>
</feature>
<organism evidence="8 9">
    <name type="scientific">Meloidogyne incognita</name>
    <name type="common">Southern root-knot nematode worm</name>
    <name type="synonym">Oxyuris incognita</name>
    <dbReference type="NCBI Taxonomy" id="6306"/>
    <lineage>
        <taxon>Eukaryota</taxon>
        <taxon>Metazoa</taxon>
        <taxon>Ecdysozoa</taxon>
        <taxon>Nematoda</taxon>
        <taxon>Chromadorea</taxon>
        <taxon>Rhabditida</taxon>
        <taxon>Tylenchina</taxon>
        <taxon>Tylenchomorpha</taxon>
        <taxon>Tylenchoidea</taxon>
        <taxon>Meloidogynidae</taxon>
        <taxon>Meloidogyninae</taxon>
        <taxon>Meloidogyne</taxon>
        <taxon>Meloidogyne incognita group</taxon>
    </lineage>
</organism>
<dbReference type="PANTHER" id="PTHR21643">
    <property type="entry name" value="G-PROTEIN COUPLED RECEPTORS FAMILY 1 PROFILE DOMAIN-CONTAINING PROTEIN-RELATED"/>
    <property type="match status" value="1"/>
</dbReference>
<feature type="transmembrane region" description="Helical" evidence="6">
    <location>
        <begin position="90"/>
        <end position="111"/>
    </location>
</feature>
<dbReference type="SUPFAM" id="SSF81321">
    <property type="entry name" value="Family A G protein-coupled receptor-like"/>
    <property type="match status" value="1"/>
</dbReference>
<evidence type="ECO:0000256" key="5">
    <source>
        <dbReference type="SAM" id="MobiDB-lite"/>
    </source>
</evidence>
<comment type="subcellular location">
    <subcellularLocation>
        <location evidence="1">Membrane</location>
    </subcellularLocation>
</comment>
<reference evidence="9" key="1">
    <citation type="submission" date="2022-11" db="UniProtKB">
        <authorList>
            <consortium name="WormBaseParasite"/>
        </authorList>
    </citation>
    <scope>IDENTIFICATION</scope>
</reference>
<keyword evidence="2 6" id="KW-0812">Transmembrane</keyword>
<feature type="transmembrane region" description="Helical" evidence="6">
    <location>
        <begin position="123"/>
        <end position="142"/>
    </location>
</feature>
<keyword evidence="8" id="KW-1185">Reference proteome</keyword>
<evidence type="ECO:0000256" key="4">
    <source>
        <dbReference type="ARBA" id="ARBA00023136"/>
    </source>
</evidence>
<dbReference type="CDD" id="cd00637">
    <property type="entry name" value="7tm_classA_rhodopsin-like"/>
    <property type="match status" value="1"/>
</dbReference>
<dbReference type="GO" id="GO:0008188">
    <property type="term" value="F:neuropeptide receptor activity"/>
    <property type="evidence" value="ECO:0007669"/>
    <property type="project" value="InterPro"/>
</dbReference>
<feature type="transmembrane region" description="Helical" evidence="6">
    <location>
        <begin position="162"/>
        <end position="184"/>
    </location>
</feature>
<feature type="transmembrane region" description="Helical" evidence="6">
    <location>
        <begin position="205"/>
        <end position="226"/>
    </location>
</feature>
<keyword evidence="3 6" id="KW-1133">Transmembrane helix</keyword>
<evidence type="ECO:0000313" key="8">
    <source>
        <dbReference type="Proteomes" id="UP000887563"/>
    </source>
</evidence>
<evidence type="ECO:0000256" key="2">
    <source>
        <dbReference type="ARBA" id="ARBA00022692"/>
    </source>
</evidence>
<dbReference type="Gene3D" id="1.20.1070.10">
    <property type="entry name" value="Rhodopsin 7-helix transmembrane proteins"/>
    <property type="match status" value="1"/>
</dbReference>
<keyword evidence="4 6" id="KW-0472">Membrane</keyword>